<protein>
    <submittedName>
        <fullName evidence="2">Cell envelope integrity protein CreD</fullName>
    </submittedName>
</protein>
<accession>A0ABU5DC12</accession>
<feature type="transmembrane region" description="Helical" evidence="1">
    <location>
        <begin position="340"/>
        <end position="359"/>
    </location>
</feature>
<reference evidence="2 3" key="1">
    <citation type="submission" date="2023-11" db="EMBL/GenBank/DDBJ databases">
        <title>Paucibacter sp. nov., isolated from fresh soil in Korea.</title>
        <authorList>
            <person name="Le N.T.T."/>
        </authorList>
    </citation>
    <scope>NUCLEOTIDE SEQUENCE [LARGE SCALE GENOMIC DNA]</scope>
    <source>
        <strain evidence="2 3">R3-3</strain>
    </source>
</reference>
<evidence type="ECO:0000313" key="3">
    <source>
        <dbReference type="Proteomes" id="UP001285263"/>
    </source>
</evidence>
<evidence type="ECO:0000256" key="1">
    <source>
        <dbReference type="SAM" id="Phobius"/>
    </source>
</evidence>
<feature type="transmembrane region" description="Helical" evidence="1">
    <location>
        <begin position="395"/>
        <end position="412"/>
    </location>
</feature>
<feature type="transmembrane region" description="Helical" evidence="1">
    <location>
        <begin position="365"/>
        <end position="383"/>
    </location>
</feature>
<keyword evidence="1" id="KW-0472">Membrane</keyword>
<keyword evidence="1" id="KW-0812">Transmembrane</keyword>
<organism evidence="2 3">
    <name type="scientific">Roseateles agri</name>
    <dbReference type="NCBI Taxonomy" id="3098619"/>
    <lineage>
        <taxon>Bacteria</taxon>
        <taxon>Pseudomonadati</taxon>
        <taxon>Pseudomonadota</taxon>
        <taxon>Betaproteobacteria</taxon>
        <taxon>Burkholderiales</taxon>
        <taxon>Sphaerotilaceae</taxon>
        <taxon>Roseateles</taxon>
    </lineage>
</organism>
<keyword evidence="3" id="KW-1185">Reference proteome</keyword>
<comment type="caution">
    <text evidence="2">The sequence shown here is derived from an EMBL/GenBank/DDBJ whole genome shotgun (WGS) entry which is preliminary data.</text>
</comment>
<dbReference type="RefSeq" id="WP_320421561.1">
    <property type="nucleotide sequence ID" value="NZ_JAXCLA010000001.1"/>
</dbReference>
<dbReference type="EMBL" id="JAXCLA010000001">
    <property type="protein sequence ID" value="MDY0743664.1"/>
    <property type="molecule type" value="Genomic_DNA"/>
</dbReference>
<sequence>MKLSNGGMIGKLAILVMVALLLCVVLARIGWLVDERQSSQHDAVMNVAQSQAGAQTLLGPLLLRHCTERWQETSGSGADRKVTQESKDFVLGQEPGQLSVAGALNQEPRYRGLFKVNGYAGALQFDAQWPSLEDLQPPAPEHAGGTVRCEAPALMLATSDARGLRLATLKVAGRLAAVKPGTTLAAYPRGLHAELPAGLSLTEPLQVQLKLELAGTERFALVPAATATQLDITSDWPHPSFGGRFLPTRREISEQGFTAHWQVSELASSAGADVLAAKPIEGLGGKGDGMVDTLDFSMVDPVNPYVMSDRAIKYGLLFIVLSFVTVGLVEVLAGRRVHPLQYLQVGLALSVFFLLLLSLSEHLSFALSYGLAAAAVALLLGHYGAAMLGGRRQGLAFGVGIAALYGALYTLLTLEQTALLIGALLFFLVLAAVMVLTRRIDWYALGRNALASGEEAGPASAP</sequence>
<dbReference type="PANTHER" id="PTHR30092:SF0">
    <property type="entry name" value="INNER MEMBRANE PROTEIN CRED"/>
    <property type="match status" value="1"/>
</dbReference>
<evidence type="ECO:0000313" key="2">
    <source>
        <dbReference type="EMBL" id="MDY0743664.1"/>
    </source>
</evidence>
<keyword evidence="1" id="KW-1133">Transmembrane helix</keyword>
<dbReference type="PIRSF" id="PIRSF004548">
    <property type="entry name" value="CreD"/>
    <property type="match status" value="1"/>
</dbReference>
<dbReference type="NCBIfam" id="NF008712">
    <property type="entry name" value="PRK11715.1-1"/>
    <property type="match status" value="1"/>
</dbReference>
<proteinExistence type="predicted"/>
<feature type="transmembrane region" description="Helical" evidence="1">
    <location>
        <begin position="418"/>
        <end position="437"/>
    </location>
</feature>
<dbReference type="Proteomes" id="UP001285263">
    <property type="component" value="Unassembled WGS sequence"/>
</dbReference>
<feature type="transmembrane region" description="Helical" evidence="1">
    <location>
        <begin position="314"/>
        <end position="333"/>
    </location>
</feature>
<dbReference type="PANTHER" id="PTHR30092">
    <property type="entry name" value="INNER MEMBRANE PROTEIN CRED"/>
    <property type="match status" value="1"/>
</dbReference>
<name>A0ABU5DC12_9BURK</name>
<dbReference type="InterPro" id="IPR010364">
    <property type="entry name" value="Uncharacterised_IM_CreD"/>
</dbReference>
<dbReference type="Pfam" id="PF06123">
    <property type="entry name" value="CreD"/>
    <property type="match status" value="1"/>
</dbReference>
<gene>
    <name evidence="2" type="primary">creD</name>
    <name evidence="2" type="ORF">SNE35_04070</name>
</gene>